<proteinExistence type="inferred from homology"/>
<dbReference type="InterPro" id="IPR033900">
    <property type="entry name" value="Gram_neg_porin_domain"/>
</dbReference>
<keyword evidence="4" id="KW-0813">Transport</keyword>
<keyword evidence="10" id="KW-0472">Membrane</keyword>
<evidence type="ECO:0000256" key="1">
    <source>
        <dbReference type="ARBA" id="ARBA00004571"/>
    </source>
</evidence>
<dbReference type="Pfam" id="PF13609">
    <property type="entry name" value="Porin_4"/>
    <property type="match status" value="1"/>
</dbReference>
<dbReference type="SUPFAM" id="SSF56935">
    <property type="entry name" value="Porins"/>
    <property type="match status" value="1"/>
</dbReference>
<organism evidence="13 14">
    <name type="scientific">Citrobacter europaeus</name>
    <dbReference type="NCBI Taxonomy" id="1914243"/>
    <lineage>
        <taxon>Bacteria</taxon>
        <taxon>Pseudomonadati</taxon>
        <taxon>Pseudomonadota</taxon>
        <taxon>Gammaproteobacteria</taxon>
        <taxon>Enterobacterales</taxon>
        <taxon>Enterobacteriaceae</taxon>
        <taxon>Citrobacter</taxon>
    </lineage>
</organism>
<evidence type="ECO:0000256" key="5">
    <source>
        <dbReference type="ARBA" id="ARBA00022452"/>
    </source>
</evidence>
<dbReference type="PRINTS" id="PR00183">
    <property type="entry name" value="ECOLIPORIN"/>
</dbReference>
<keyword evidence="14" id="KW-1185">Reference proteome</keyword>
<keyword evidence="6" id="KW-0812">Transmembrane</keyword>
<evidence type="ECO:0000256" key="2">
    <source>
        <dbReference type="ARBA" id="ARBA00007539"/>
    </source>
</evidence>
<comment type="similarity">
    <text evidence="2">Belongs to the Gram-negative porin family.</text>
</comment>
<dbReference type="InterPro" id="IPR023614">
    <property type="entry name" value="Porin_dom_sf"/>
</dbReference>
<evidence type="ECO:0000256" key="9">
    <source>
        <dbReference type="ARBA" id="ARBA00023114"/>
    </source>
</evidence>
<keyword evidence="8" id="KW-0406">Ion transport</keyword>
<evidence type="ECO:0000256" key="3">
    <source>
        <dbReference type="ARBA" id="ARBA00011233"/>
    </source>
</evidence>
<dbReference type="EMBL" id="FLUX01000033">
    <property type="protein sequence ID" value="SBW26351.1"/>
    <property type="molecule type" value="Genomic_DNA"/>
</dbReference>
<evidence type="ECO:0000256" key="6">
    <source>
        <dbReference type="ARBA" id="ARBA00022692"/>
    </source>
</evidence>
<evidence type="ECO:0000256" key="4">
    <source>
        <dbReference type="ARBA" id="ARBA00022448"/>
    </source>
</evidence>
<evidence type="ECO:0000256" key="8">
    <source>
        <dbReference type="ARBA" id="ARBA00023065"/>
    </source>
</evidence>
<dbReference type="CDD" id="cd00342">
    <property type="entry name" value="gram_neg_porins"/>
    <property type="match status" value="1"/>
</dbReference>
<keyword evidence="7" id="KW-0732">Signal</keyword>
<comment type="subunit">
    <text evidence="3">Homotrimer.</text>
</comment>
<accession>A0ABY0JRM0</accession>
<name>A0ABY0JRM0_9ENTR</name>
<feature type="domain" description="Porin" evidence="12">
    <location>
        <begin position="41"/>
        <end position="355"/>
    </location>
</feature>
<evidence type="ECO:0000256" key="10">
    <source>
        <dbReference type="ARBA" id="ARBA00023136"/>
    </source>
</evidence>
<dbReference type="PANTHER" id="PTHR34501">
    <property type="entry name" value="PROTEIN YDDL-RELATED"/>
    <property type="match status" value="1"/>
</dbReference>
<protein>
    <recommendedName>
        <fullName evidence="12">Porin domain-containing protein</fullName>
    </recommendedName>
</protein>
<evidence type="ECO:0000313" key="14">
    <source>
        <dbReference type="Proteomes" id="UP000195338"/>
    </source>
</evidence>
<keyword evidence="5" id="KW-1134">Transmembrane beta strand</keyword>
<sequence>MIPIPLTFHFHKQLPRCEIHFYGQEIYACLRDDMKLKNYSLILLMGMSSSAFALNVYNKDGNTLDIYGRVEGKIASGQNSFAGSESRSDLGGRVGIYLTRDLDILPETKIVGRLEWQVRTEKNDNNTGESDMEARYSYVGLSNKTWGELITGRTKNPLYQVMKMTDKYKNFTPNIYSYGITTIDDSYQFNRQDGTVQWNAKFAGNEIQLAWVSGNGNSDNEALDYGAMASYRKSFKFGDFRITPALAASRYKRQDGVVTTDGRNQNDQIMGGLQLGYKAYEVAVTALRTSISRDNNSDNNYKGMDSLISYNFGTVKVLTGYSFLNEDGKDIAEKEDWRAEAQLTLAEDTWLSFTYDKEFASKNKKTNDDALIVGLRYDF</sequence>
<keyword evidence="9" id="KW-0626">Porin</keyword>
<evidence type="ECO:0000256" key="7">
    <source>
        <dbReference type="ARBA" id="ARBA00022729"/>
    </source>
</evidence>
<evidence type="ECO:0000256" key="11">
    <source>
        <dbReference type="ARBA" id="ARBA00023237"/>
    </source>
</evidence>
<dbReference type="InterPro" id="IPR001897">
    <property type="entry name" value="Porin_gammaproteobac"/>
</dbReference>
<comment type="subcellular location">
    <subcellularLocation>
        <location evidence="1">Cell outer membrane</location>
        <topology evidence="1">Multi-pass membrane protein</topology>
    </subcellularLocation>
</comment>
<dbReference type="Proteomes" id="UP000195338">
    <property type="component" value="Unassembled WGS sequence"/>
</dbReference>
<gene>
    <name evidence="13" type="ORF">BN4901_3162</name>
</gene>
<evidence type="ECO:0000259" key="12">
    <source>
        <dbReference type="Pfam" id="PF13609"/>
    </source>
</evidence>
<evidence type="ECO:0000313" key="13">
    <source>
        <dbReference type="EMBL" id="SBW26351.1"/>
    </source>
</evidence>
<dbReference type="PANTHER" id="PTHR34501:SF9">
    <property type="entry name" value="MAJOR OUTER MEMBRANE PROTEIN P.IA"/>
    <property type="match status" value="1"/>
</dbReference>
<comment type="caution">
    <text evidence="13">The sequence shown here is derived from an EMBL/GenBank/DDBJ whole genome shotgun (WGS) entry which is preliminary data.</text>
</comment>
<dbReference type="Gene3D" id="2.40.160.10">
    <property type="entry name" value="Porin"/>
    <property type="match status" value="1"/>
</dbReference>
<keyword evidence="11" id="KW-0998">Cell outer membrane</keyword>
<dbReference type="InterPro" id="IPR050298">
    <property type="entry name" value="Gram-neg_bact_OMP"/>
</dbReference>
<reference evidence="13 14" key="1">
    <citation type="submission" date="2016-04" db="EMBL/GenBank/DDBJ databases">
        <authorList>
            <person name="Mornico D."/>
        </authorList>
    </citation>
    <scope>NUCLEOTIDE SEQUENCE [LARGE SCALE GENOMIC DNA]</scope>
    <source>
        <strain evidence="13 14">A121</strain>
    </source>
</reference>